<proteinExistence type="predicted"/>
<accession>A0ACC1BW38</accession>
<comment type="caution">
    <text evidence="1">The sequence shown here is derived from an EMBL/GenBank/DDBJ whole genome shotgun (WGS) entry which is preliminary data.</text>
</comment>
<name>A0ACC1BW38_9ROSI</name>
<keyword evidence="2" id="KW-1185">Reference proteome</keyword>
<evidence type="ECO:0000313" key="1">
    <source>
        <dbReference type="EMBL" id="KAJ0103307.1"/>
    </source>
</evidence>
<gene>
    <name evidence="1" type="ORF">Patl1_05494</name>
</gene>
<dbReference type="EMBL" id="CM047899">
    <property type="protein sequence ID" value="KAJ0103307.1"/>
    <property type="molecule type" value="Genomic_DNA"/>
</dbReference>
<evidence type="ECO:0000313" key="2">
    <source>
        <dbReference type="Proteomes" id="UP001164250"/>
    </source>
</evidence>
<protein>
    <submittedName>
        <fullName evidence="1">Uncharacterized protein</fullName>
    </submittedName>
</protein>
<sequence>MQLCNSDHQLNNLSVVASKRKNNASGNAEVAVKLEDSNEAKHVGLSKKQNKRIEASAEEKRTHEDECWVPLKYHGLKSDFSARYLQRMLAQESSNLHFTMNPYEYVSSLCPGACDSNIKSKSLSRRFFLSMPLEERVRRLLLEGPPVNRFSALQHFAPDDSIEDLLGVLQKHAQLVQGLWVPRSLLLFEDKATCLARDFVLLLFSKNLAVKSEQLLVEAKLKDHIKRVLNVFAVERPSFKDWKFKEHRDVSFIKEHPDIVKKQEQVWANVEKQINDVINRPRKVGPSKEVATRKSGMAGKPLKVINSDEGASAVLSGKPMSNESREALPKALQKIFQMHKTYEVILPSMQSKVYYVLNKQFIRERLREWAVARSHVPKQAVDAKMAILAADGVDTADFEEVISQVATNIHGYYVSKSSSEHPEYDQLRKVVINLLLAGGPDTKLKKADVIEAARLTLKRDNITENEYKKVMSDICESKGGSWVLKKQK</sequence>
<organism evidence="1 2">
    <name type="scientific">Pistacia atlantica</name>
    <dbReference type="NCBI Taxonomy" id="434234"/>
    <lineage>
        <taxon>Eukaryota</taxon>
        <taxon>Viridiplantae</taxon>
        <taxon>Streptophyta</taxon>
        <taxon>Embryophyta</taxon>
        <taxon>Tracheophyta</taxon>
        <taxon>Spermatophyta</taxon>
        <taxon>Magnoliopsida</taxon>
        <taxon>eudicotyledons</taxon>
        <taxon>Gunneridae</taxon>
        <taxon>Pentapetalae</taxon>
        <taxon>rosids</taxon>
        <taxon>malvids</taxon>
        <taxon>Sapindales</taxon>
        <taxon>Anacardiaceae</taxon>
        <taxon>Pistacia</taxon>
    </lineage>
</organism>
<reference evidence="2" key="1">
    <citation type="journal article" date="2023" name="G3 (Bethesda)">
        <title>Genome assembly and association tests identify interacting loci associated with vigor, precocity, and sex in interspecific pistachio rootstocks.</title>
        <authorList>
            <person name="Palmer W."/>
            <person name="Jacygrad E."/>
            <person name="Sagayaradj S."/>
            <person name="Cavanaugh K."/>
            <person name="Han R."/>
            <person name="Bertier L."/>
            <person name="Beede B."/>
            <person name="Kafkas S."/>
            <person name="Golino D."/>
            <person name="Preece J."/>
            <person name="Michelmore R."/>
        </authorList>
    </citation>
    <scope>NUCLEOTIDE SEQUENCE [LARGE SCALE GENOMIC DNA]</scope>
</reference>
<dbReference type="Proteomes" id="UP001164250">
    <property type="component" value="Chromosome 3"/>
</dbReference>